<feature type="non-terminal residue" evidence="1">
    <location>
        <position position="52"/>
    </location>
</feature>
<accession>A0A8S2ZW41</accession>
<reference evidence="1" key="1">
    <citation type="submission" date="2021-02" db="EMBL/GenBank/DDBJ databases">
        <authorList>
            <person name="Nowell W R."/>
        </authorList>
    </citation>
    <scope>NUCLEOTIDE SEQUENCE</scope>
</reference>
<proteinExistence type="predicted"/>
<protein>
    <submittedName>
        <fullName evidence="1">Uncharacterized protein</fullName>
    </submittedName>
</protein>
<dbReference type="SUPFAM" id="SSF53850">
    <property type="entry name" value="Periplasmic binding protein-like II"/>
    <property type="match status" value="1"/>
</dbReference>
<gene>
    <name evidence="1" type="ORF">SMN809_LOCUS41461</name>
</gene>
<dbReference type="Gene3D" id="3.40.190.10">
    <property type="entry name" value="Periplasmic binding protein-like II"/>
    <property type="match status" value="2"/>
</dbReference>
<organism evidence="1 2">
    <name type="scientific">Rotaria magnacalcarata</name>
    <dbReference type="NCBI Taxonomy" id="392030"/>
    <lineage>
        <taxon>Eukaryota</taxon>
        <taxon>Metazoa</taxon>
        <taxon>Spiralia</taxon>
        <taxon>Gnathifera</taxon>
        <taxon>Rotifera</taxon>
        <taxon>Eurotatoria</taxon>
        <taxon>Bdelloidea</taxon>
        <taxon>Philodinida</taxon>
        <taxon>Philodinidae</taxon>
        <taxon>Rotaria</taxon>
    </lineage>
</organism>
<evidence type="ECO:0000313" key="1">
    <source>
        <dbReference type="EMBL" id="CAF4660018.1"/>
    </source>
</evidence>
<name>A0A8S2ZW41_9BILA</name>
<dbReference type="AlphaFoldDB" id="A0A8S2ZW41"/>
<sequence length="52" mass="5976">EIHAFLYDAVVLDYLSGQDDECKLRVVGNWYAMTGYGIGFPKQSKFKDMINK</sequence>
<feature type="non-terminal residue" evidence="1">
    <location>
        <position position="1"/>
    </location>
</feature>
<comment type="caution">
    <text evidence="1">The sequence shown here is derived from an EMBL/GenBank/DDBJ whole genome shotgun (WGS) entry which is preliminary data.</text>
</comment>
<evidence type="ECO:0000313" key="2">
    <source>
        <dbReference type="Proteomes" id="UP000676336"/>
    </source>
</evidence>
<dbReference type="EMBL" id="CAJOBI010117139">
    <property type="protein sequence ID" value="CAF4660018.1"/>
    <property type="molecule type" value="Genomic_DNA"/>
</dbReference>
<dbReference type="Proteomes" id="UP000676336">
    <property type="component" value="Unassembled WGS sequence"/>
</dbReference>